<evidence type="ECO:0000256" key="9">
    <source>
        <dbReference type="RuleBase" id="RU003355"/>
    </source>
</evidence>
<dbReference type="InterPro" id="IPR003137">
    <property type="entry name" value="PA_domain"/>
</dbReference>
<evidence type="ECO:0000256" key="8">
    <source>
        <dbReference type="PROSITE-ProRule" id="PRU01240"/>
    </source>
</evidence>
<dbReference type="KEGG" id="rama:IDM48_10325"/>
<dbReference type="Pfam" id="PF02225">
    <property type="entry name" value="PA"/>
    <property type="match status" value="1"/>
</dbReference>
<dbReference type="PRINTS" id="PR00723">
    <property type="entry name" value="SUBTILISIN"/>
</dbReference>
<evidence type="ECO:0000256" key="7">
    <source>
        <dbReference type="PIRSR" id="PIRSR615500-1"/>
    </source>
</evidence>
<gene>
    <name evidence="13" type="ORF">IDM48_10325</name>
</gene>
<protein>
    <submittedName>
        <fullName evidence="13">S8 family serine peptidase</fullName>
    </submittedName>
</protein>
<keyword evidence="14" id="KW-1185">Reference proteome</keyword>
<feature type="domain" description="SLH" evidence="12">
    <location>
        <begin position="1182"/>
        <end position="1242"/>
    </location>
</feature>
<evidence type="ECO:0000256" key="2">
    <source>
        <dbReference type="ARBA" id="ARBA00022512"/>
    </source>
</evidence>
<dbReference type="InterPro" id="IPR015500">
    <property type="entry name" value="Peptidase_S8_subtilisin-rel"/>
</dbReference>
<feature type="active site" description="Charge relay system" evidence="7 8">
    <location>
        <position position="190"/>
    </location>
</feature>
<dbReference type="InterPro" id="IPR034213">
    <property type="entry name" value="S8_Vpr-like"/>
</dbReference>
<accession>A0A7H2BJ87</accession>
<dbReference type="Gene3D" id="3.40.50.200">
    <property type="entry name" value="Peptidase S8/S53 domain"/>
    <property type="match status" value="2"/>
</dbReference>
<dbReference type="InterPro" id="IPR022398">
    <property type="entry name" value="Peptidase_S8_His-AS"/>
</dbReference>
<keyword evidence="5 8" id="KW-0378">Hydrolase</keyword>
<evidence type="ECO:0000256" key="5">
    <source>
        <dbReference type="ARBA" id="ARBA00022801"/>
    </source>
</evidence>
<evidence type="ECO:0000256" key="1">
    <source>
        <dbReference type="ARBA" id="ARBA00011073"/>
    </source>
</evidence>
<dbReference type="InterPro" id="IPR050131">
    <property type="entry name" value="Peptidase_S8_subtilisin-like"/>
</dbReference>
<keyword evidence="2" id="KW-0134">Cell wall</keyword>
<dbReference type="PROSITE" id="PS00138">
    <property type="entry name" value="SUBTILASE_SER"/>
    <property type="match status" value="1"/>
</dbReference>
<evidence type="ECO:0000259" key="12">
    <source>
        <dbReference type="PROSITE" id="PS51272"/>
    </source>
</evidence>
<evidence type="ECO:0000256" key="10">
    <source>
        <dbReference type="SAM" id="MobiDB-lite"/>
    </source>
</evidence>
<name>A0A7H2BJ87_9MICC</name>
<feature type="chain" id="PRO_5028968458" evidence="11">
    <location>
        <begin position="35"/>
        <end position="1299"/>
    </location>
</feature>
<organism evidence="13 14">
    <name type="scientific">Rothia amarae</name>
    <dbReference type="NCBI Taxonomy" id="169480"/>
    <lineage>
        <taxon>Bacteria</taxon>
        <taxon>Bacillati</taxon>
        <taxon>Actinomycetota</taxon>
        <taxon>Actinomycetes</taxon>
        <taxon>Micrococcales</taxon>
        <taxon>Micrococcaceae</taxon>
        <taxon>Rothia</taxon>
    </lineage>
</organism>
<dbReference type="InterPro" id="IPR000209">
    <property type="entry name" value="Peptidase_S8/S53_dom"/>
</dbReference>
<dbReference type="EMBL" id="CP061538">
    <property type="protein sequence ID" value="QNV39733.1"/>
    <property type="molecule type" value="Genomic_DNA"/>
</dbReference>
<dbReference type="InterPro" id="IPR036852">
    <property type="entry name" value="Peptidase_S8/S53_dom_sf"/>
</dbReference>
<dbReference type="GO" id="GO:0004252">
    <property type="term" value="F:serine-type endopeptidase activity"/>
    <property type="evidence" value="ECO:0007669"/>
    <property type="project" value="UniProtKB-UniRule"/>
</dbReference>
<dbReference type="CDD" id="cd07474">
    <property type="entry name" value="Peptidases_S8_subtilisin_Vpr-like"/>
    <property type="match status" value="1"/>
</dbReference>
<dbReference type="InterPro" id="IPR001119">
    <property type="entry name" value="SLH_dom"/>
</dbReference>
<dbReference type="InterPro" id="IPR023827">
    <property type="entry name" value="Peptidase_S8_Asp-AS"/>
</dbReference>
<dbReference type="InterPro" id="IPR023828">
    <property type="entry name" value="Peptidase_S8_Ser-AS"/>
</dbReference>
<comment type="similarity">
    <text evidence="1 8 9">Belongs to the peptidase S8 family.</text>
</comment>
<keyword evidence="6 8" id="KW-0720">Serine protease</keyword>
<keyword evidence="4 11" id="KW-0732">Signal</keyword>
<dbReference type="Proteomes" id="UP000516421">
    <property type="component" value="Chromosome"/>
</dbReference>
<dbReference type="GO" id="GO:0006508">
    <property type="term" value="P:proteolysis"/>
    <property type="evidence" value="ECO:0007669"/>
    <property type="project" value="UniProtKB-KW"/>
</dbReference>
<dbReference type="Pfam" id="PF00082">
    <property type="entry name" value="Peptidase_S8"/>
    <property type="match status" value="1"/>
</dbReference>
<feature type="active site" description="Charge relay system" evidence="7 8">
    <location>
        <position position="267"/>
    </location>
</feature>
<keyword evidence="3 8" id="KW-0645">Protease</keyword>
<feature type="signal peptide" evidence="11">
    <location>
        <begin position="1"/>
        <end position="34"/>
    </location>
</feature>
<feature type="domain" description="SLH" evidence="12">
    <location>
        <begin position="1117"/>
        <end position="1180"/>
    </location>
</feature>
<evidence type="ECO:0000256" key="4">
    <source>
        <dbReference type="ARBA" id="ARBA00022729"/>
    </source>
</evidence>
<feature type="domain" description="SLH" evidence="12">
    <location>
        <begin position="1245"/>
        <end position="1299"/>
    </location>
</feature>
<dbReference type="PROSITE" id="PS00136">
    <property type="entry name" value="SUBTILASE_ASP"/>
    <property type="match status" value="1"/>
</dbReference>
<feature type="region of interest" description="Disordered" evidence="10">
    <location>
        <begin position="201"/>
        <end position="220"/>
    </location>
</feature>
<dbReference type="PANTHER" id="PTHR43806:SF11">
    <property type="entry name" value="CEREVISIN-RELATED"/>
    <property type="match status" value="1"/>
</dbReference>
<evidence type="ECO:0000313" key="13">
    <source>
        <dbReference type="EMBL" id="QNV39733.1"/>
    </source>
</evidence>
<feature type="active site" description="Charge relay system" evidence="7 8">
    <location>
        <position position="623"/>
    </location>
</feature>
<dbReference type="PROSITE" id="PS51892">
    <property type="entry name" value="SUBTILASE"/>
    <property type="match status" value="1"/>
</dbReference>
<dbReference type="SUPFAM" id="SSF52743">
    <property type="entry name" value="Subtilisin-like"/>
    <property type="match status" value="1"/>
</dbReference>
<dbReference type="Pfam" id="PF00395">
    <property type="entry name" value="SLH"/>
    <property type="match status" value="3"/>
</dbReference>
<evidence type="ECO:0000256" key="3">
    <source>
        <dbReference type="ARBA" id="ARBA00022670"/>
    </source>
</evidence>
<evidence type="ECO:0000256" key="11">
    <source>
        <dbReference type="SAM" id="SignalP"/>
    </source>
</evidence>
<dbReference type="PANTHER" id="PTHR43806">
    <property type="entry name" value="PEPTIDASE S8"/>
    <property type="match status" value="1"/>
</dbReference>
<dbReference type="PROSITE" id="PS51272">
    <property type="entry name" value="SLH"/>
    <property type="match status" value="3"/>
</dbReference>
<dbReference type="RefSeq" id="WP_190617305.1">
    <property type="nucleotide sequence ID" value="NZ_CP061538.1"/>
</dbReference>
<sequence length="1299" mass="137341">MTKFHYFSHRAGKAVLAGSLGIALAFSLGAPVYAATDPDMYQGSSAHRDKTLTASMRNAEGTVSAFVQFKGPGAFEATQPSGVRTGQQDPVKSVAAVKAVQADVEGKAASVASETNGRVLYTAHNALRGVALTADAEALRNLAKRSDVVKISRIVPKERFNAATDVDTAALASWTNAGKTGKGVRIAVVDSGLDYTHADFGGPGTQEGYEKAKSSTDIPSKESGLYDPAKFVGGYDFAGDNYDAGGEFGSEIPQPDSNPLDCREGGHGTHVAGSAAGFGVDENGKTFRGDYTKLSAEDVKKMKIGPGSAPQAELISMRVFGCEGTTNVTGEALDRTLDPNGDGDFSDRANIVNLSLGSDFGPIDDPENDIVNALNRQGILSVIAAGNANGYGGVGDTYSNLGNPANTVSALTVANSIGSNYFVDQAEITAPESIKGRVTGDYSRDFNYAAASDKQLSGTVVAAPEENKYACEAFPTGTDFGGKWVLIDWYDGPGSFPCGSKKRFDNIEAAGGKGVVLTSNVMMEDGGIAGNETIPGTRLNAEDSAKVRKATENGGTFDITLKNEWIESVSKPTNALDTLNSSSARGQHGSNGFVKPDVAAPGTNIMSAGVGKGNGGTVMTGTSMSTPHVAGVAALVLQAHQNYSPANIKAAIMNTATHDVKTADGATYAVDRVGTGRIDAQAAVNTNVLVYNTDNPNEVSDSFGVVEAKPGDPQLVLKRKFTVDNFDSAAHTYNLSYDSSVMMPGVSITVDPTVSVGVGKKTEFTVTATVDPSALQKTADPALELIQLNQARQFIAQESGRIKLTEAKTELRVPVQIAPKPVSDMSAKVDAAELAKNGTTAPVTLSGTELNQGGYTGMLGAFELGAKSDRMKSTSLPIPSLQQIDLQYVGASSDAPILAAAGKDTSDAMLGFGISTWANWDVLSWAYATEVSIDVDANQRPDFFLTVDRVKGFDMPLAVLRGFVNGEPTVLSMQPINGALGDIDTNLMDSNTMVLPVLLADLGITADNADKVSYKVDTYSWYVDGATDSTDWIKYNPLKPAVWFDGAEPATDVLYKDSAATKLKIHRDSSKDAAALFLHMHNGTGDLAGIKKGEDGGRAQVAELAAATPSQPTKPVTNPRFTDVPADYPFYNEIAWLATKGITTGYPDGTFRPQENVQRGAMAAFFYRLAGSPAYTAPAVSPFKDVPTTHPFYKEIAWMKEQGITTGFADGTFRPQDDVNRDAMAAFFYRMAGSPEYTAPSKARFSDVPVNSQFYKEVSWLASVGVTNGWEDGTFRPVSPIHRDAMAAFIYRYDKNVQH</sequence>
<dbReference type="PROSITE" id="PS00137">
    <property type="entry name" value="SUBTILASE_HIS"/>
    <property type="match status" value="1"/>
</dbReference>
<reference evidence="13 14" key="1">
    <citation type="submission" date="2020-09" db="EMBL/GenBank/DDBJ databases">
        <title>Investigation of environmental microbe.</title>
        <authorList>
            <person name="Ou Y."/>
            <person name="Kang Q."/>
        </authorList>
    </citation>
    <scope>NUCLEOTIDE SEQUENCE [LARGE SCALE GENOMIC DNA]</scope>
    <source>
        <strain evidence="13 14">KJZ-9</strain>
    </source>
</reference>
<evidence type="ECO:0000313" key="14">
    <source>
        <dbReference type="Proteomes" id="UP000516421"/>
    </source>
</evidence>
<evidence type="ECO:0000256" key="6">
    <source>
        <dbReference type="ARBA" id="ARBA00022825"/>
    </source>
</evidence>
<keyword evidence="2" id="KW-0964">Secreted</keyword>
<proteinExistence type="inferred from homology"/>